<evidence type="ECO:0000313" key="1">
    <source>
        <dbReference type="EMBL" id="TDD64915.1"/>
    </source>
</evidence>
<dbReference type="RefSeq" id="WP_132204522.1">
    <property type="nucleotide sequence ID" value="NZ_SMKY01000349.1"/>
</dbReference>
<sequence>MRIGIAATGTVLLLAGASALALGLGAFDAFGALSGRPLLDPAVGRFTGDHAWFLPALAGAAELLALTGQLWLVVQGRAVVHHWWPDLDPETRGRARAAADVLNRDVRGLPGVQDVRVRLTGTANKPRLRLNVSCAGDTLLSEVYGELGAGPVERYRRATGMPDLPVVIRFRPVSERPRRRRRRPRPETA</sequence>
<dbReference type="Proteomes" id="UP000295578">
    <property type="component" value="Unassembled WGS sequence"/>
</dbReference>
<comment type="caution">
    <text evidence="1">The sequence shown here is derived from an EMBL/GenBank/DDBJ whole genome shotgun (WGS) entry which is preliminary data.</text>
</comment>
<evidence type="ECO:0008006" key="3">
    <source>
        <dbReference type="Google" id="ProtNLM"/>
    </source>
</evidence>
<proteinExistence type="predicted"/>
<organism evidence="1 2">
    <name type="scientific">Actinomadura darangshiensis</name>
    <dbReference type="NCBI Taxonomy" id="705336"/>
    <lineage>
        <taxon>Bacteria</taxon>
        <taxon>Bacillati</taxon>
        <taxon>Actinomycetota</taxon>
        <taxon>Actinomycetes</taxon>
        <taxon>Streptosporangiales</taxon>
        <taxon>Thermomonosporaceae</taxon>
        <taxon>Actinomadura</taxon>
    </lineage>
</organism>
<keyword evidence="2" id="KW-1185">Reference proteome</keyword>
<dbReference type="OrthoDB" id="3479101at2"/>
<protein>
    <recommendedName>
        <fullName evidence="3">Alkaline shock response membrane anchor protein AmaP</fullName>
    </recommendedName>
</protein>
<dbReference type="EMBL" id="SMKY01000349">
    <property type="protein sequence ID" value="TDD64915.1"/>
    <property type="molecule type" value="Genomic_DNA"/>
</dbReference>
<gene>
    <name evidence="1" type="ORF">E1293_40905</name>
</gene>
<accession>A0A4R5A0J6</accession>
<name>A0A4R5A0J6_9ACTN</name>
<evidence type="ECO:0000313" key="2">
    <source>
        <dbReference type="Proteomes" id="UP000295578"/>
    </source>
</evidence>
<dbReference type="AlphaFoldDB" id="A0A4R5A0J6"/>
<reference evidence="1 2" key="1">
    <citation type="submission" date="2019-03" db="EMBL/GenBank/DDBJ databases">
        <title>Draft genome sequences of novel Actinobacteria.</title>
        <authorList>
            <person name="Sahin N."/>
            <person name="Ay H."/>
            <person name="Saygin H."/>
        </authorList>
    </citation>
    <scope>NUCLEOTIDE SEQUENCE [LARGE SCALE GENOMIC DNA]</scope>
    <source>
        <strain evidence="1 2">DSM 45941</strain>
    </source>
</reference>